<evidence type="ECO:0008006" key="5">
    <source>
        <dbReference type="Google" id="ProtNLM"/>
    </source>
</evidence>
<organism evidence="3 4">
    <name type="scientific">Apiospora kogelbergensis</name>
    <dbReference type="NCBI Taxonomy" id="1337665"/>
    <lineage>
        <taxon>Eukaryota</taxon>
        <taxon>Fungi</taxon>
        <taxon>Dikarya</taxon>
        <taxon>Ascomycota</taxon>
        <taxon>Pezizomycotina</taxon>
        <taxon>Sordariomycetes</taxon>
        <taxon>Xylariomycetidae</taxon>
        <taxon>Amphisphaeriales</taxon>
        <taxon>Apiosporaceae</taxon>
        <taxon>Apiospora</taxon>
    </lineage>
</organism>
<evidence type="ECO:0000256" key="2">
    <source>
        <dbReference type="ARBA" id="ARBA00023002"/>
    </source>
</evidence>
<keyword evidence="2" id="KW-0560">Oxidoreductase</keyword>
<evidence type="ECO:0000256" key="1">
    <source>
        <dbReference type="ARBA" id="ARBA00006484"/>
    </source>
</evidence>
<dbReference type="PANTHER" id="PTHR44196">
    <property type="entry name" value="DEHYDROGENASE/REDUCTASE SDR FAMILY MEMBER 7B"/>
    <property type="match status" value="1"/>
</dbReference>
<dbReference type="CDD" id="cd05233">
    <property type="entry name" value="SDR_c"/>
    <property type="match status" value="1"/>
</dbReference>
<evidence type="ECO:0000313" key="3">
    <source>
        <dbReference type="EMBL" id="KAK8123861.1"/>
    </source>
</evidence>
<reference evidence="3 4" key="1">
    <citation type="submission" date="2023-01" db="EMBL/GenBank/DDBJ databases">
        <title>Analysis of 21 Apiospora genomes using comparative genomics revels a genus with tremendous synthesis potential of carbohydrate active enzymes and secondary metabolites.</title>
        <authorList>
            <person name="Sorensen T."/>
        </authorList>
    </citation>
    <scope>NUCLEOTIDE SEQUENCE [LARGE SCALE GENOMIC DNA]</scope>
    <source>
        <strain evidence="3 4">CBS 117206</strain>
    </source>
</reference>
<dbReference type="InterPro" id="IPR002347">
    <property type="entry name" value="SDR_fam"/>
</dbReference>
<dbReference type="Gene3D" id="3.40.50.720">
    <property type="entry name" value="NAD(P)-binding Rossmann-like Domain"/>
    <property type="match status" value="1"/>
</dbReference>
<dbReference type="Proteomes" id="UP001392437">
    <property type="component" value="Unassembled WGS sequence"/>
</dbReference>
<protein>
    <recommendedName>
        <fullName evidence="5">Short chain dehydrogenase</fullName>
    </recommendedName>
</protein>
<dbReference type="Pfam" id="PF00106">
    <property type="entry name" value="adh_short"/>
    <property type="match status" value="1"/>
</dbReference>
<dbReference type="SUPFAM" id="SSF51735">
    <property type="entry name" value="NAD(P)-binding Rossmann-fold domains"/>
    <property type="match status" value="1"/>
</dbReference>
<comment type="similarity">
    <text evidence="1">Belongs to the short-chain dehydrogenases/reductases (SDR) family.</text>
</comment>
<name>A0AAW0R4N1_9PEZI</name>
<evidence type="ECO:0000313" key="4">
    <source>
        <dbReference type="Proteomes" id="UP001392437"/>
    </source>
</evidence>
<comment type="caution">
    <text evidence="3">The sequence shown here is derived from an EMBL/GenBank/DDBJ whole genome shotgun (WGS) entry which is preliminary data.</text>
</comment>
<dbReference type="GO" id="GO:0016491">
    <property type="term" value="F:oxidoreductase activity"/>
    <property type="evidence" value="ECO:0007669"/>
    <property type="project" value="UniProtKB-KW"/>
</dbReference>
<sequence length="170" mass="18178">MGSGIVRETALAFATAGAKLVFLGRTLSTLEDTASLVSKTNGSLQVSAHDVDITDEAAVATTVARIGTWDILVHGAGFINTPVPVSQTDVGEYWKCYEVTLSIPSIFRMRKDADAAYLVSKLALAKTIEFLAKENLNVFFASIHPELKAMSESISGKLNIGLVGWPFTAQ</sequence>
<dbReference type="PANTHER" id="PTHR44196:SF1">
    <property type="entry name" value="DEHYDROGENASE_REDUCTASE SDR FAMILY MEMBER 7B"/>
    <property type="match status" value="1"/>
</dbReference>
<accession>A0AAW0R4N1</accession>
<dbReference type="EMBL" id="JAQQWP010000003">
    <property type="protein sequence ID" value="KAK8123861.1"/>
    <property type="molecule type" value="Genomic_DNA"/>
</dbReference>
<keyword evidence="4" id="KW-1185">Reference proteome</keyword>
<dbReference type="GO" id="GO:0016020">
    <property type="term" value="C:membrane"/>
    <property type="evidence" value="ECO:0007669"/>
    <property type="project" value="TreeGrafter"/>
</dbReference>
<dbReference type="AlphaFoldDB" id="A0AAW0R4N1"/>
<dbReference type="InterPro" id="IPR036291">
    <property type="entry name" value="NAD(P)-bd_dom_sf"/>
</dbReference>
<gene>
    <name evidence="3" type="ORF">PG999_003779</name>
</gene>
<proteinExistence type="inferred from homology"/>